<reference evidence="1" key="1">
    <citation type="submission" date="2021-02" db="EMBL/GenBank/DDBJ databases">
        <title>Skermanella TT6 skin isolate.</title>
        <authorList>
            <person name="Lee K."/>
            <person name="Ganzorig M."/>
        </authorList>
    </citation>
    <scope>NUCLEOTIDE SEQUENCE</scope>
    <source>
        <strain evidence="1">TT6</strain>
    </source>
</reference>
<protein>
    <submittedName>
        <fullName evidence="1">Uncharacterized protein</fullName>
    </submittedName>
</protein>
<keyword evidence="2" id="KW-1185">Reference proteome</keyword>
<sequence length="104" mass="11026">MDHRTAELLPAFALLFGGLVVSGILTLSPRPGHAVMVVFDPRTAVTDAIALVSEAGWLPVAAPRPFIIIARPDALDHPRHPTDAYLLLDARAMSGCLSVDSSSK</sequence>
<gene>
    <name evidence="1" type="ORF">IGS68_21845</name>
</gene>
<accession>A0ABX7B5H7</accession>
<dbReference type="Proteomes" id="UP000595197">
    <property type="component" value="Chromosome"/>
</dbReference>
<evidence type="ECO:0000313" key="1">
    <source>
        <dbReference type="EMBL" id="QQP88638.1"/>
    </source>
</evidence>
<organism evidence="1 2">
    <name type="scientific">Skermanella cutis</name>
    <dbReference type="NCBI Taxonomy" id="2775420"/>
    <lineage>
        <taxon>Bacteria</taxon>
        <taxon>Pseudomonadati</taxon>
        <taxon>Pseudomonadota</taxon>
        <taxon>Alphaproteobacteria</taxon>
        <taxon>Rhodospirillales</taxon>
        <taxon>Azospirillaceae</taxon>
        <taxon>Skermanella</taxon>
    </lineage>
</organism>
<proteinExistence type="predicted"/>
<dbReference type="EMBL" id="CP067420">
    <property type="protein sequence ID" value="QQP88638.1"/>
    <property type="molecule type" value="Genomic_DNA"/>
</dbReference>
<name>A0ABX7B5H7_9PROT</name>
<evidence type="ECO:0000313" key="2">
    <source>
        <dbReference type="Proteomes" id="UP000595197"/>
    </source>
</evidence>
<dbReference type="RefSeq" id="WP_201073825.1">
    <property type="nucleotide sequence ID" value="NZ_CP067420.1"/>
</dbReference>